<comment type="caution">
    <text evidence="2">The sequence shown here is derived from an EMBL/GenBank/DDBJ whole genome shotgun (WGS) entry which is preliminary data.</text>
</comment>
<reference evidence="2" key="1">
    <citation type="journal article" date="2014" name="Int. J. Syst. Evol. Microbiol.">
        <title>Complete genome sequence of Corynebacterium casei LMG S-19264T (=DSM 44701T), isolated from a smear-ripened cheese.</title>
        <authorList>
            <consortium name="US DOE Joint Genome Institute (JGI-PGF)"/>
            <person name="Walter F."/>
            <person name="Albersmeier A."/>
            <person name="Kalinowski J."/>
            <person name="Ruckert C."/>
        </authorList>
    </citation>
    <scope>NUCLEOTIDE SEQUENCE</scope>
    <source>
        <strain evidence="2">VKM Ac-1069</strain>
    </source>
</reference>
<evidence type="ECO:0000256" key="1">
    <source>
        <dbReference type="SAM" id="MobiDB-lite"/>
    </source>
</evidence>
<dbReference type="Proteomes" id="UP001143463">
    <property type="component" value="Unassembled WGS sequence"/>
</dbReference>
<dbReference type="AlphaFoldDB" id="A0A9W6L201"/>
<accession>A0A9W6L201</accession>
<proteinExistence type="predicted"/>
<feature type="region of interest" description="Disordered" evidence="1">
    <location>
        <begin position="70"/>
        <end position="105"/>
    </location>
</feature>
<organism evidence="2 3">
    <name type="scientific">Pseudonocardia halophobica</name>
    <dbReference type="NCBI Taxonomy" id="29401"/>
    <lineage>
        <taxon>Bacteria</taxon>
        <taxon>Bacillati</taxon>
        <taxon>Actinomycetota</taxon>
        <taxon>Actinomycetes</taxon>
        <taxon>Pseudonocardiales</taxon>
        <taxon>Pseudonocardiaceae</taxon>
        <taxon>Pseudonocardia</taxon>
    </lineage>
</organism>
<feature type="compositionally biased region" description="Acidic residues" evidence="1">
    <location>
        <begin position="96"/>
        <end position="105"/>
    </location>
</feature>
<reference evidence="2" key="2">
    <citation type="submission" date="2023-01" db="EMBL/GenBank/DDBJ databases">
        <authorList>
            <person name="Sun Q."/>
            <person name="Evtushenko L."/>
        </authorList>
    </citation>
    <scope>NUCLEOTIDE SEQUENCE</scope>
    <source>
        <strain evidence="2">VKM Ac-1069</strain>
    </source>
</reference>
<dbReference type="EMBL" id="BSFQ01000008">
    <property type="protein sequence ID" value="GLL11370.1"/>
    <property type="molecule type" value="Genomic_DNA"/>
</dbReference>
<gene>
    <name evidence="2" type="ORF">GCM10017577_25110</name>
</gene>
<sequence length="105" mass="11297">MSRVELDVLVERLSAAAADAARVARTVRASWWDARGTEFAERLALVGRELERQADAVAELARDLAAPPIEAAAGPVLPGTGGRRTAETRGVRLPLLDDEREPPQT</sequence>
<evidence type="ECO:0000313" key="2">
    <source>
        <dbReference type="EMBL" id="GLL11370.1"/>
    </source>
</evidence>
<evidence type="ECO:0000313" key="3">
    <source>
        <dbReference type="Proteomes" id="UP001143463"/>
    </source>
</evidence>
<name>A0A9W6L201_9PSEU</name>
<protein>
    <submittedName>
        <fullName evidence="2">Uncharacterized protein</fullName>
    </submittedName>
</protein>
<keyword evidence="3" id="KW-1185">Reference proteome</keyword>